<comment type="caution">
    <text evidence="2">The sequence shown here is derived from an EMBL/GenBank/DDBJ whole genome shotgun (WGS) entry which is preliminary data.</text>
</comment>
<name>A0ABN8FDV1_9BACT</name>
<feature type="region of interest" description="Disordered" evidence="1">
    <location>
        <begin position="145"/>
        <end position="164"/>
    </location>
</feature>
<organism evidence="2 3">
    <name type="scientific">Neolewinella maritima</name>
    <dbReference type="NCBI Taxonomy" id="1383882"/>
    <lineage>
        <taxon>Bacteria</taxon>
        <taxon>Pseudomonadati</taxon>
        <taxon>Bacteroidota</taxon>
        <taxon>Saprospiria</taxon>
        <taxon>Saprospirales</taxon>
        <taxon>Lewinellaceae</taxon>
        <taxon>Neolewinella</taxon>
    </lineage>
</organism>
<dbReference type="RefSeq" id="WP_238752437.1">
    <property type="nucleotide sequence ID" value="NZ_CAKLPZ010000006.1"/>
</dbReference>
<keyword evidence="3" id="KW-1185">Reference proteome</keyword>
<gene>
    <name evidence="2" type="ORF">LEM8419_03481</name>
</gene>
<dbReference type="Proteomes" id="UP000837803">
    <property type="component" value="Unassembled WGS sequence"/>
</dbReference>
<accession>A0ABN8FDV1</accession>
<dbReference type="EMBL" id="CAKLPZ010000006">
    <property type="protein sequence ID" value="CAH1002609.1"/>
    <property type="molecule type" value="Genomic_DNA"/>
</dbReference>
<proteinExistence type="predicted"/>
<evidence type="ECO:0000313" key="2">
    <source>
        <dbReference type="EMBL" id="CAH1002609.1"/>
    </source>
</evidence>
<sequence length="164" mass="18258">MGSTKDKEAIANIQREVGAKIKQIRVDNLGITQDALGQVIPHLEGKNLQVRIASLERGNGSAGTIYTVMRHLYSQGVNINFLFGEQESPLRISKQVSLYPENISDHLKDVLLTAGNAQALIQEIVSNTKRVQNYVNRTVQMAEEEAEQAQEKETNEDRKLKGSK</sequence>
<evidence type="ECO:0000256" key="1">
    <source>
        <dbReference type="SAM" id="MobiDB-lite"/>
    </source>
</evidence>
<reference evidence="2" key="1">
    <citation type="submission" date="2021-12" db="EMBL/GenBank/DDBJ databases">
        <authorList>
            <person name="Rodrigo-Torres L."/>
            <person name="Arahal R. D."/>
            <person name="Lucena T."/>
        </authorList>
    </citation>
    <scope>NUCLEOTIDE SEQUENCE</scope>
    <source>
        <strain evidence="2">CECT 8419</strain>
    </source>
</reference>
<protein>
    <submittedName>
        <fullName evidence="2">Uncharacterized protein</fullName>
    </submittedName>
</protein>
<evidence type="ECO:0000313" key="3">
    <source>
        <dbReference type="Proteomes" id="UP000837803"/>
    </source>
</evidence>
<feature type="compositionally biased region" description="Basic and acidic residues" evidence="1">
    <location>
        <begin position="149"/>
        <end position="164"/>
    </location>
</feature>